<evidence type="ECO:0000256" key="3">
    <source>
        <dbReference type="ARBA" id="ARBA00004840"/>
    </source>
</evidence>
<evidence type="ECO:0000256" key="2">
    <source>
        <dbReference type="ARBA" id="ARBA00004323"/>
    </source>
</evidence>
<dbReference type="GO" id="GO:0000139">
    <property type="term" value="C:Golgi membrane"/>
    <property type="evidence" value="ECO:0007669"/>
    <property type="project" value="UniProtKB-SubCell"/>
</dbReference>
<evidence type="ECO:0000256" key="8">
    <source>
        <dbReference type="ARBA" id="ARBA00022692"/>
    </source>
</evidence>
<gene>
    <name evidence="16" type="primary">EOG090X0A8N</name>
</gene>
<dbReference type="EC" id="2.4.1.-" evidence="15"/>
<comment type="subcellular location">
    <subcellularLocation>
        <location evidence="2 15">Golgi apparatus membrane</location>
        <topology evidence="2 15">Single-pass type II membrane protein</topology>
    </subcellularLocation>
</comment>
<evidence type="ECO:0000256" key="13">
    <source>
        <dbReference type="ARBA" id="ARBA00023180"/>
    </source>
</evidence>
<dbReference type="Gene3D" id="3.90.550.50">
    <property type="match status" value="1"/>
</dbReference>
<dbReference type="GO" id="GO:0006024">
    <property type="term" value="P:glycosaminoglycan biosynthetic process"/>
    <property type="evidence" value="ECO:0007669"/>
    <property type="project" value="UniProtKB-ARBA"/>
</dbReference>
<comment type="cofactor">
    <cofactor evidence="1">
        <name>Mn(2+)</name>
        <dbReference type="ChEBI" id="CHEBI:29035"/>
    </cofactor>
</comment>
<keyword evidence="13" id="KW-0325">Glycoprotein</keyword>
<keyword evidence="9 15" id="KW-0735">Signal-anchor</keyword>
<evidence type="ECO:0000256" key="6">
    <source>
        <dbReference type="ARBA" id="ARBA00022676"/>
    </source>
</evidence>
<reference evidence="16" key="1">
    <citation type="submission" date="2021-04" db="EMBL/GenBank/DDBJ databases">
        <authorList>
            <person name="Cornetti L."/>
        </authorList>
    </citation>
    <scope>NUCLEOTIDE SEQUENCE</scope>
</reference>
<comment type="pathway">
    <text evidence="3">Glycan metabolism; chondroitin sulfate biosynthesis.</text>
</comment>
<evidence type="ECO:0000256" key="9">
    <source>
        <dbReference type="ARBA" id="ARBA00022968"/>
    </source>
</evidence>
<comment type="pathway">
    <text evidence="4">Glycan metabolism; heparan sulfate biosynthesis.</text>
</comment>
<dbReference type="Pfam" id="PF01762">
    <property type="entry name" value="Galactosyl_T"/>
    <property type="match status" value="1"/>
</dbReference>
<dbReference type="PANTHER" id="PTHR11214">
    <property type="entry name" value="BETA-1,3-N-ACETYLGLUCOSAMINYLTRANSFERASE"/>
    <property type="match status" value="1"/>
</dbReference>
<evidence type="ECO:0000256" key="14">
    <source>
        <dbReference type="ARBA" id="ARBA00023211"/>
    </source>
</evidence>
<evidence type="ECO:0000256" key="5">
    <source>
        <dbReference type="ARBA" id="ARBA00008661"/>
    </source>
</evidence>
<keyword evidence="8 15" id="KW-0812">Transmembrane</keyword>
<evidence type="ECO:0000313" key="16">
    <source>
        <dbReference type="EMBL" id="CAG4634950.1"/>
    </source>
</evidence>
<comment type="similarity">
    <text evidence="5 15">Belongs to the glycosyltransferase 31 family.</text>
</comment>
<keyword evidence="11 15" id="KW-0333">Golgi apparatus</keyword>
<proteinExistence type="inferred from homology"/>
<dbReference type="PANTHER" id="PTHR11214:SF3">
    <property type="entry name" value="BETA-1,3-GALACTOSYLTRANSFERASE 6"/>
    <property type="match status" value="1"/>
</dbReference>
<sequence>MAKILFGRNRNAKKICFIAIVSIVPLFLLILVLHFKSQDRDEKPRGSSLLQAQQNASVVDFDRQSIHLVVLIISNPTKSATRRAIRETWLSSLSNSRVKHFFIIGSKGLAAEVLGEVKAENTTHEDLVILDSVAESYESLTSKVLSSFQWLVSNYQFNFVLKCDDDTYVTIPPLLEALAKHPQVKLYWGFFKGAANVFRKGKWKEDDWFLCDTYLPYARGGGYVLSSDLVRHLTDSAPLLQHYKSEDVSVGLWLSPLKINRVHDVRFDTEFKSRGCFNSYLVTHKQSAKEMREKHSHLVRTGNLCPAEIRLRYSYNYNWTVPSTECCKNFDTDLP</sequence>
<keyword evidence="14" id="KW-0464">Manganese</keyword>
<dbReference type="GO" id="GO:0006493">
    <property type="term" value="P:protein O-linked glycosylation"/>
    <property type="evidence" value="ECO:0007669"/>
    <property type="project" value="TreeGrafter"/>
</dbReference>
<evidence type="ECO:0000256" key="12">
    <source>
        <dbReference type="ARBA" id="ARBA00023136"/>
    </source>
</evidence>
<feature type="transmembrane region" description="Helical" evidence="15">
    <location>
        <begin position="15"/>
        <end position="35"/>
    </location>
</feature>
<keyword evidence="12 15" id="KW-0472">Membrane</keyword>
<evidence type="ECO:0000256" key="1">
    <source>
        <dbReference type="ARBA" id="ARBA00001936"/>
    </source>
</evidence>
<keyword evidence="6 15" id="KW-0328">Glycosyltransferase</keyword>
<dbReference type="GO" id="GO:0047220">
    <property type="term" value="F:galactosylxylosylprotein 3-beta-galactosyltransferase activity"/>
    <property type="evidence" value="ECO:0007669"/>
    <property type="project" value="TreeGrafter"/>
</dbReference>
<evidence type="ECO:0000256" key="11">
    <source>
        <dbReference type="ARBA" id="ARBA00023034"/>
    </source>
</evidence>
<keyword evidence="10 15" id="KW-1133">Transmembrane helix</keyword>
<organism evidence="16">
    <name type="scientific">Alona affinis</name>
    <dbReference type="NCBI Taxonomy" id="381656"/>
    <lineage>
        <taxon>Eukaryota</taxon>
        <taxon>Metazoa</taxon>
        <taxon>Ecdysozoa</taxon>
        <taxon>Arthropoda</taxon>
        <taxon>Crustacea</taxon>
        <taxon>Branchiopoda</taxon>
        <taxon>Diplostraca</taxon>
        <taxon>Cladocera</taxon>
        <taxon>Anomopoda</taxon>
        <taxon>Chydoridae</taxon>
        <taxon>Alona</taxon>
    </lineage>
</organism>
<dbReference type="AlphaFoldDB" id="A0A9N6ZDN6"/>
<evidence type="ECO:0000256" key="15">
    <source>
        <dbReference type="RuleBase" id="RU363063"/>
    </source>
</evidence>
<dbReference type="InterPro" id="IPR002659">
    <property type="entry name" value="Glyco_trans_31"/>
</dbReference>
<dbReference type="FunFam" id="3.90.550.50:FF:000018">
    <property type="entry name" value="Hexosyltransferase"/>
    <property type="match status" value="1"/>
</dbReference>
<protein>
    <recommendedName>
        <fullName evidence="15">Hexosyltransferase</fullName>
        <ecNumber evidence="15">2.4.1.-</ecNumber>
    </recommendedName>
</protein>
<keyword evidence="7" id="KW-0808">Transferase</keyword>
<evidence type="ECO:0000256" key="10">
    <source>
        <dbReference type="ARBA" id="ARBA00022989"/>
    </source>
</evidence>
<evidence type="ECO:0000256" key="7">
    <source>
        <dbReference type="ARBA" id="ARBA00022679"/>
    </source>
</evidence>
<dbReference type="EMBL" id="OC978295">
    <property type="protein sequence ID" value="CAG4634950.1"/>
    <property type="molecule type" value="Genomic_DNA"/>
</dbReference>
<accession>A0A9N6ZDN6</accession>
<evidence type="ECO:0000256" key="4">
    <source>
        <dbReference type="ARBA" id="ARBA00005093"/>
    </source>
</evidence>
<name>A0A9N6ZDN6_9CRUS</name>